<protein>
    <recommendedName>
        <fullName evidence="4">Cytosolic fatty-acid binding proteins domain-containing protein</fullName>
    </recommendedName>
</protein>
<evidence type="ECO:0000313" key="6">
    <source>
        <dbReference type="Proteomes" id="UP000801492"/>
    </source>
</evidence>
<dbReference type="SUPFAM" id="SSF50814">
    <property type="entry name" value="Lipocalins"/>
    <property type="match status" value="1"/>
</dbReference>
<keyword evidence="3" id="KW-0813">Transport</keyword>
<dbReference type="PRINTS" id="PR00178">
    <property type="entry name" value="FATTYACIDBP"/>
</dbReference>
<dbReference type="InterPro" id="IPR031259">
    <property type="entry name" value="ILBP"/>
</dbReference>
<evidence type="ECO:0000256" key="1">
    <source>
        <dbReference type="ARBA" id="ARBA00008390"/>
    </source>
</evidence>
<keyword evidence="2" id="KW-0446">Lipid-binding</keyword>
<evidence type="ECO:0000313" key="5">
    <source>
        <dbReference type="EMBL" id="KAF2900140.1"/>
    </source>
</evidence>
<dbReference type="PANTHER" id="PTHR11955">
    <property type="entry name" value="FATTY ACID BINDING PROTEIN"/>
    <property type="match status" value="1"/>
</dbReference>
<evidence type="ECO:0000259" key="4">
    <source>
        <dbReference type="PROSITE" id="PS00214"/>
    </source>
</evidence>
<proteinExistence type="inferred from homology"/>
<keyword evidence="6" id="KW-1185">Reference proteome</keyword>
<gene>
    <name evidence="5" type="ORF">ILUMI_06058</name>
</gene>
<dbReference type="InterPro" id="IPR000566">
    <property type="entry name" value="Lipocln_cytosolic_FA-bd_dom"/>
</dbReference>
<dbReference type="OrthoDB" id="354351at2759"/>
<name>A0A8K0D611_IGNLU</name>
<comment type="caution">
    <text evidence="5">The sequence shown here is derived from an EMBL/GenBank/DDBJ whole genome shotgun (WGS) entry which is preliminary data.</text>
</comment>
<dbReference type="Pfam" id="PF00061">
    <property type="entry name" value="Lipocalin"/>
    <property type="match status" value="1"/>
</dbReference>
<dbReference type="AlphaFoldDB" id="A0A8K0D611"/>
<accession>A0A8K0D611</accession>
<comment type="similarity">
    <text evidence="1 3">Belongs to the calycin superfamily. Fatty-acid binding protein (FABP) family.</text>
</comment>
<dbReference type="Proteomes" id="UP000801492">
    <property type="component" value="Unassembled WGS sequence"/>
</dbReference>
<dbReference type="EMBL" id="VTPC01002362">
    <property type="protein sequence ID" value="KAF2900140.1"/>
    <property type="molecule type" value="Genomic_DNA"/>
</dbReference>
<dbReference type="GO" id="GO:0008289">
    <property type="term" value="F:lipid binding"/>
    <property type="evidence" value="ECO:0007669"/>
    <property type="project" value="UniProtKB-KW"/>
</dbReference>
<reference evidence="5" key="1">
    <citation type="submission" date="2019-08" db="EMBL/GenBank/DDBJ databases">
        <title>The genome of the North American firefly Photinus pyralis.</title>
        <authorList>
            <consortium name="Photinus pyralis genome working group"/>
            <person name="Fallon T.R."/>
            <person name="Sander Lower S.E."/>
            <person name="Weng J.-K."/>
        </authorList>
    </citation>
    <scope>NUCLEOTIDE SEQUENCE</scope>
    <source>
        <strain evidence="5">TRF0915ILg1</strain>
        <tissue evidence="5">Whole body</tissue>
    </source>
</reference>
<evidence type="ECO:0000256" key="3">
    <source>
        <dbReference type="RuleBase" id="RU003696"/>
    </source>
</evidence>
<dbReference type="PROSITE" id="PS00214">
    <property type="entry name" value="FABP"/>
    <property type="match status" value="1"/>
</dbReference>
<dbReference type="InterPro" id="IPR012674">
    <property type="entry name" value="Calycin"/>
</dbReference>
<feature type="domain" description="Cytosolic fatty-acid binding proteins" evidence="4">
    <location>
        <begin position="9"/>
        <end position="26"/>
    </location>
</feature>
<evidence type="ECO:0000256" key="2">
    <source>
        <dbReference type="ARBA" id="ARBA00023121"/>
    </source>
</evidence>
<dbReference type="Gene3D" id="2.40.128.20">
    <property type="match status" value="1"/>
</dbReference>
<dbReference type="InterPro" id="IPR000463">
    <property type="entry name" value="Fatty_acid-bd"/>
</dbReference>
<sequence>MGLEEYFGKKYQLVSSENFDEYMKALDVHGVLRKIASKLHPVLVLNRNGDEYTLTSTLPFKTIDITFKPGVEFDQETPDGRDVKSVITIDGCTLHEVQTDDSGKETILDRIFSNDEVKVVLKIDNVTATRIYRLQQDAYY</sequence>
<organism evidence="5 6">
    <name type="scientific">Ignelater luminosus</name>
    <name type="common">Cucubano</name>
    <name type="synonym">Pyrophorus luminosus</name>
    <dbReference type="NCBI Taxonomy" id="2038154"/>
    <lineage>
        <taxon>Eukaryota</taxon>
        <taxon>Metazoa</taxon>
        <taxon>Ecdysozoa</taxon>
        <taxon>Arthropoda</taxon>
        <taxon>Hexapoda</taxon>
        <taxon>Insecta</taxon>
        <taxon>Pterygota</taxon>
        <taxon>Neoptera</taxon>
        <taxon>Endopterygota</taxon>
        <taxon>Coleoptera</taxon>
        <taxon>Polyphaga</taxon>
        <taxon>Elateriformia</taxon>
        <taxon>Elateroidea</taxon>
        <taxon>Elateridae</taxon>
        <taxon>Agrypninae</taxon>
        <taxon>Pyrophorini</taxon>
        <taxon>Ignelater</taxon>
    </lineage>
</organism>